<dbReference type="Gene3D" id="1.10.3720.10">
    <property type="entry name" value="MetI-like"/>
    <property type="match status" value="1"/>
</dbReference>
<feature type="transmembrane region" description="Helical" evidence="9">
    <location>
        <begin position="192"/>
        <end position="216"/>
    </location>
</feature>
<keyword evidence="8 9" id="KW-0472">Membrane</keyword>
<accession>A0A1U7GZL0</accession>
<reference evidence="11 12" key="1">
    <citation type="submission" date="2016-11" db="EMBL/GenBank/DDBJ databases">
        <title>Draft Genome Sequences of Nine Cyanobacterial Strains from Diverse Habitats.</title>
        <authorList>
            <person name="Zhu T."/>
            <person name="Hou S."/>
            <person name="Lu X."/>
            <person name="Hess W.R."/>
        </authorList>
    </citation>
    <scope>NUCLEOTIDE SEQUENCE [LARGE SCALE GENOMIC DNA]</scope>
    <source>
        <strain evidence="11 12">NIES-592</strain>
    </source>
</reference>
<dbReference type="GO" id="GO:0042918">
    <property type="term" value="P:alkanesulfonate transmembrane transport"/>
    <property type="evidence" value="ECO:0007669"/>
    <property type="project" value="UniProtKB-ARBA"/>
</dbReference>
<sequence length="265" mass="29753">MLNAKKILHLQTPIQQIFPSICGIIVFLTIWYFLSLRPDTSLPSPFEVVNHTWELIRNPFFNNGSHNKGMFWLILASLKRVVFGYLLAALVGIPIGFLISLNSFMRQAIDPIIQWLRPVAPLAWLPLAQAIFLKPNPSAIFVIFITAIWPIILNTALGVQLIPKDYLNISKILEFSIFESFFKILLPATMPYIFTGLRVALGLSWLAVVAAEMLLSDDGLGFFIVNAYNNSDIDEIILAIIYLGGVGLILDRMMAYISSQVTPQE</sequence>
<name>A0A1U7GZL0_9CYAN</name>
<comment type="caution">
    <text evidence="11">The sequence shown here is derived from an EMBL/GenBank/DDBJ whole genome shotgun (WGS) entry which is preliminary data.</text>
</comment>
<dbReference type="GO" id="GO:0015112">
    <property type="term" value="F:nitrate transmembrane transporter activity"/>
    <property type="evidence" value="ECO:0007669"/>
    <property type="project" value="InterPro"/>
</dbReference>
<organism evidence="11 12">
    <name type="scientific">Fischerella major NIES-592</name>
    <dbReference type="NCBI Taxonomy" id="210994"/>
    <lineage>
        <taxon>Bacteria</taxon>
        <taxon>Bacillati</taxon>
        <taxon>Cyanobacteriota</taxon>
        <taxon>Cyanophyceae</taxon>
        <taxon>Nostocales</taxon>
        <taxon>Hapalosiphonaceae</taxon>
        <taxon>Fischerella</taxon>
    </lineage>
</organism>
<dbReference type="GO" id="GO:0006811">
    <property type="term" value="P:monoatomic ion transport"/>
    <property type="evidence" value="ECO:0007669"/>
    <property type="project" value="UniProtKB-KW"/>
</dbReference>
<dbReference type="AlphaFoldDB" id="A0A1U7GZL0"/>
<evidence type="ECO:0000256" key="7">
    <source>
        <dbReference type="ARBA" id="ARBA00023065"/>
    </source>
</evidence>
<dbReference type="PANTHER" id="PTHR30151:SF7">
    <property type="entry name" value="NITRATE IMPORT PERMEASE PROTEIN NRTB"/>
    <property type="match status" value="1"/>
</dbReference>
<feature type="domain" description="ABC transmembrane type-1" evidence="10">
    <location>
        <begin position="74"/>
        <end position="254"/>
    </location>
</feature>
<feature type="transmembrane region" description="Helical" evidence="9">
    <location>
        <begin position="236"/>
        <end position="257"/>
    </location>
</feature>
<proteinExistence type="inferred from homology"/>
<feature type="transmembrane region" description="Helical" evidence="9">
    <location>
        <begin position="139"/>
        <end position="162"/>
    </location>
</feature>
<evidence type="ECO:0000313" key="12">
    <source>
        <dbReference type="Proteomes" id="UP000186391"/>
    </source>
</evidence>
<evidence type="ECO:0000256" key="3">
    <source>
        <dbReference type="ARBA" id="ARBA00022475"/>
    </source>
</evidence>
<dbReference type="FunFam" id="1.10.3720.10:FF:000003">
    <property type="entry name" value="Aliphatic sulfonate ABC transporter permease"/>
    <property type="match status" value="1"/>
</dbReference>
<dbReference type="PROSITE" id="PS50928">
    <property type="entry name" value="ABC_TM1"/>
    <property type="match status" value="1"/>
</dbReference>
<keyword evidence="12" id="KW-1185">Reference proteome</keyword>
<evidence type="ECO:0000256" key="2">
    <source>
        <dbReference type="ARBA" id="ARBA00022448"/>
    </source>
</evidence>
<dbReference type="OrthoDB" id="9804353at2"/>
<dbReference type="InterPro" id="IPR005889">
    <property type="entry name" value="NtrB"/>
</dbReference>
<protein>
    <submittedName>
        <fullName evidence="11">Nitrate ABC transporter, permease protein</fullName>
    </submittedName>
</protein>
<dbReference type="PANTHER" id="PTHR30151">
    <property type="entry name" value="ALKANE SULFONATE ABC TRANSPORTER-RELATED, MEMBRANE SUBUNIT"/>
    <property type="match status" value="1"/>
</dbReference>
<keyword evidence="5 9" id="KW-0812">Transmembrane</keyword>
<dbReference type="GO" id="GO:0005886">
    <property type="term" value="C:plasma membrane"/>
    <property type="evidence" value="ECO:0007669"/>
    <property type="project" value="UniProtKB-SubCell"/>
</dbReference>
<dbReference type="CDD" id="cd06261">
    <property type="entry name" value="TM_PBP2"/>
    <property type="match status" value="1"/>
</dbReference>
<gene>
    <name evidence="11" type="ORF">NIES592_11635</name>
</gene>
<keyword evidence="7" id="KW-0406">Ion transport</keyword>
<evidence type="ECO:0000259" key="10">
    <source>
        <dbReference type="PROSITE" id="PS50928"/>
    </source>
</evidence>
<evidence type="ECO:0000313" key="11">
    <source>
        <dbReference type="EMBL" id="OKH13973.1"/>
    </source>
</evidence>
<dbReference type="NCBIfam" id="TIGR01183">
    <property type="entry name" value="ntrB"/>
    <property type="match status" value="1"/>
</dbReference>
<dbReference type="EMBL" id="MRCA01000005">
    <property type="protein sequence ID" value="OKH13973.1"/>
    <property type="molecule type" value="Genomic_DNA"/>
</dbReference>
<evidence type="ECO:0000256" key="1">
    <source>
        <dbReference type="ARBA" id="ARBA00004429"/>
    </source>
</evidence>
<keyword evidence="2 9" id="KW-0813">Transport</keyword>
<dbReference type="InterPro" id="IPR035906">
    <property type="entry name" value="MetI-like_sf"/>
</dbReference>
<keyword evidence="4" id="KW-0997">Cell inner membrane</keyword>
<dbReference type="InterPro" id="IPR000515">
    <property type="entry name" value="MetI-like"/>
</dbReference>
<feature type="transmembrane region" description="Helical" evidence="9">
    <location>
        <begin position="12"/>
        <end position="34"/>
    </location>
</feature>
<evidence type="ECO:0000256" key="5">
    <source>
        <dbReference type="ARBA" id="ARBA00022692"/>
    </source>
</evidence>
<comment type="similarity">
    <text evidence="9">Belongs to the binding-protein-dependent transport system permease family.</text>
</comment>
<dbReference type="SUPFAM" id="SSF161098">
    <property type="entry name" value="MetI-like"/>
    <property type="match status" value="1"/>
</dbReference>
<evidence type="ECO:0000256" key="9">
    <source>
        <dbReference type="RuleBase" id="RU363032"/>
    </source>
</evidence>
<evidence type="ECO:0000256" key="8">
    <source>
        <dbReference type="ARBA" id="ARBA00023136"/>
    </source>
</evidence>
<feature type="transmembrane region" description="Helical" evidence="9">
    <location>
        <begin position="82"/>
        <end position="103"/>
    </location>
</feature>
<keyword evidence="6 9" id="KW-1133">Transmembrane helix</keyword>
<dbReference type="RefSeq" id="WP_073555809.1">
    <property type="nucleotide sequence ID" value="NZ_MRCA01000005.1"/>
</dbReference>
<evidence type="ECO:0000256" key="4">
    <source>
        <dbReference type="ARBA" id="ARBA00022519"/>
    </source>
</evidence>
<evidence type="ECO:0000256" key="6">
    <source>
        <dbReference type="ARBA" id="ARBA00022989"/>
    </source>
</evidence>
<dbReference type="Proteomes" id="UP000186391">
    <property type="component" value="Unassembled WGS sequence"/>
</dbReference>
<comment type="subcellular location">
    <subcellularLocation>
        <location evidence="1">Cell inner membrane</location>
        <topology evidence="1">Multi-pass membrane protein</topology>
    </subcellularLocation>
    <subcellularLocation>
        <location evidence="9">Cell membrane</location>
        <topology evidence="9">Multi-pass membrane protein</topology>
    </subcellularLocation>
</comment>
<dbReference type="Pfam" id="PF00528">
    <property type="entry name" value="BPD_transp_1"/>
    <property type="match status" value="1"/>
</dbReference>
<keyword evidence="3" id="KW-1003">Cell membrane</keyword>